<sequence>MATLPGFLARFVVPLLGGPGVGGDGHWVEVHAPMSATDREAMLASKGSGALLSSEFSTLRTRAAQRLVAEPHLPDPNVDELSLWLGLHGVLALDHPDISRVWTRSKTWQRVETETRALLAFARPRAMDEALARHLAVGAFLELRRVDHIVATPDGELRYRGQAPPRRRFSLFGADPVDVRSESVRWIERPHRAAVQRLLPDVMWVSPLTALLAPGWAPPGWSPLMAATFLRSRPYARAVCHTWAREREWVRLGGIVAGSLLRTLELVAEVFADKPGPGVPGVVAAMRRDAGEGSSDEGAPETGEAGEAGEPEEGARLALPAPKVEFDRHDVGAVLGALIHLHLIKVLEFDARISIGLSARDWAVQTFLALPLLLSRLEPVLGSPLDELALADESFARRWEEYREHLAGLVPRTVVENLVATLVQRVVQRHPQ</sequence>
<evidence type="ECO:0000313" key="2">
    <source>
        <dbReference type="EMBL" id="EDM77562.1"/>
    </source>
</evidence>
<evidence type="ECO:0000256" key="1">
    <source>
        <dbReference type="SAM" id="MobiDB-lite"/>
    </source>
</evidence>
<dbReference type="Proteomes" id="UP000005801">
    <property type="component" value="Unassembled WGS sequence"/>
</dbReference>
<reference evidence="2 3" key="1">
    <citation type="submission" date="2007-06" db="EMBL/GenBank/DDBJ databases">
        <authorList>
            <person name="Shimkets L."/>
            <person name="Ferriera S."/>
            <person name="Johnson J."/>
            <person name="Kravitz S."/>
            <person name="Beeson K."/>
            <person name="Sutton G."/>
            <person name="Rogers Y.-H."/>
            <person name="Friedman R."/>
            <person name="Frazier M."/>
            <person name="Venter J.C."/>
        </authorList>
    </citation>
    <scope>NUCLEOTIDE SEQUENCE [LARGE SCALE GENOMIC DNA]</scope>
    <source>
        <strain evidence="2 3">SIR-1</strain>
    </source>
</reference>
<protein>
    <submittedName>
        <fullName evidence="2">Uncharacterized protein</fullName>
    </submittedName>
</protein>
<keyword evidence="3" id="KW-1185">Reference proteome</keyword>
<dbReference type="STRING" id="391625.PPSIR1_09670"/>
<proteinExistence type="predicted"/>
<dbReference type="AlphaFoldDB" id="A6G9E0"/>
<accession>A6G9E0</accession>
<gene>
    <name evidence="2" type="ORF">PPSIR1_09670</name>
</gene>
<name>A6G9E0_9BACT</name>
<feature type="region of interest" description="Disordered" evidence="1">
    <location>
        <begin position="289"/>
        <end position="313"/>
    </location>
</feature>
<comment type="caution">
    <text evidence="2">The sequence shown here is derived from an EMBL/GenBank/DDBJ whole genome shotgun (WGS) entry which is preliminary data.</text>
</comment>
<dbReference type="EMBL" id="ABCS01000044">
    <property type="protein sequence ID" value="EDM77562.1"/>
    <property type="molecule type" value="Genomic_DNA"/>
</dbReference>
<organism evidence="2 3">
    <name type="scientific">Plesiocystis pacifica SIR-1</name>
    <dbReference type="NCBI Taxonomy" id="391625"/>
    <lineage>
        <taxon>Bacteria</taxon>
        <taxon>Pseudomonadati</taxon>
        <taxon>Myxococcota</taxon>
        <taxon>Polyangia</taxon>
        <taxon>Nannocystales</taxon>
        <taxon>Nannocystaceae</taxon>
        <taxon>Plesiocystis</taxon>
    </lineage>
</organism>
<evidence type="ECO:0000313" key="3">
    <source>
        <dbReference type="Proteomes" id="UP000005801"/>
    </source>
</evidence>